<feature type="non-terminal residue" evidence="1">
    <location>
        <position position="1"/>
    </location>
</feature>
<reference evidence="1 2" key="1">
    <citation type="submission" date="2014-04" db="EMBL/GenBank/DDBJ databases">
        <authorList>
            <consortium name="DOE Joint Genome Institute"/>
            <person name="Kuo A."/>
            <person name="Kohler A."/>
            <person name="Costa M.D."/>
            <person name="Nagy L.G."/>
            <person name="Floudas D."/>
            <person name="Copeland A."/>
            <person name="Barry K.W."/>
            <person name="Cichocki N."/>
            <person name="Veneault-Fourrey C."/>
            <person name="LaButti K."/>
            <person name="Lindquist E.A."/>
            <person name="Lipzen A."/>
            <person name="Lundell T."/>
            <person name="Morin E."/>
            <person name="Murat C."/>
            <person name="Sun H."/>
            <person name="Tunlid A."/>
            <person name="Henrissat B."/>
            <person name="Grigoriev I.V."/>
            <person name="Hibbett D.S."/>
            <person name="Martin F."/>
            <person name="Nordberg H.P."/>
            <person name="Cantor M.N."/>
            <person name="Hua S.X."/>
        </authorList>
    </citation>
    <scope>NUCLEOTIDE SEQUENCE [LARGE SCALE GENOMIC DNA]</scope>
    <source>
        <strain evidence="1 2">Marx 270</strain>
    </source>
</reference>
<dbReference type="InterPro" id="IPR011009">
    <property type="entry name" value="Kinase-like_dom_sf"/>
</dbReference>
<dbReference type="STRING" id="870435.A0A0C3J503"/>
<gene>
    <name evidence="1" type="ORF">M404DRAFT_1000680</name>
</gene>
<dbReference type="EMBL" id="KN831972">
    <property type="protein sequence ID" value="KIO04163.1"/>
    <property type="molecule type" value="Genomic_DNA"/>
</dbReference>
<organism evidence="1 2">
    <name type="scientific">Pisolithus tinctorius Marx 270</name>
    <dbReference type="NCBI Taxonomy" id="870435"/>
    <lineage>
        <taxon>Eukaryota</taxon>
        <taxon>Fungi</taxon>
        <taxon>Dikarya</taxon>
        <taxon>Basidiomycota</taxon>
        <taxon>Agaricomycotina</taxon>
        <taxon>Agaricomycetes</taxon>
        <taxon>Agaricomycetidae</taxon>
        <taxon>Boletales</taxon>
        <taxon>Sclerodermatineae</taxon>
        <taxon>Pisolithaceae</taxon>
        <taxon>Pisolithus</taxon>
    </lineage>
</organism>
<accession>A0A0C3J503</accession>
<sequence>LAIDADNKPVNLPGPEAIIQLCRDAARARFSATNSNSNYLRGVPLTYESHGATACVWVKYGPTITMGEALTQHFVAQAINGKADAAVRVPSVYLAFRSRCYGYIVMEYIDGSTCDDSDAKLVAAAVQSLIAIQGPTAAPGPVGGGPIVHRFFADWESSVTYDSAQLLEEHVNRASVPLCLALSLLHLRWIPDDDS</sequence>
<evidence type="ECO:0008006" key="3">
    <source>
        <dbReference type="Google" id="ProtNLM"/>
    </source>
</evidence>
<dbReference type="AlphaFoldDB" id="A0A0C3J503"/>
<evidence type="ECO:0000313" key="2">
    <source>
        <dbReference type="Proteomes" id="UP000054217"/>
    </source>
</evidence>
<dbReference type="Proteomes" id="UP000054217">
    <property type="component" value="Unassembled WGS sequence"/>
</dbReference>
<dbReference type="SUPFAM" id="SSF56112">
    <property type="entry name" value="Protein kinase-like (PK-like)"/>
    <property type="match status" value="1"/>
</dbReference>
<name>A0A0C3J503_PISTI</name>
<proteinExistence type="predicted"/>
<protein>
    <recommendedName>
        <fullName evidence="3">Aminoglycoside phosphotransferase domain-containing protein</fullName>
    </recommendedName>
</protein>
<evidence type="ECO:0000313" key="1">
    <source>
        <dbReference type="EMBL" id="KIO04163.1"/>
    </source>
</evidence>
<dbReference type="InParanoid" id="A0A0C3J503"/>
<dbReference type="OrthoDB" id="3250044at2759"/>
<dbReference type="HOGENOM" id="CLU_1399376_0_0_1"/>
<reference evidence="2" key="2">
    <citation type="submission" date="2015-01" db="EMBL/GenBank/DDBJ databases">
        <title>Evolutionary Origins and Diversification of the Mycorrhizal Mutualists.</title>
        <authorList>
            <consortium name="DOE Joint Genome Institute"/>
            <consortium name="Mycorrhizal Genomics Consortium"/>
            <person name="Kohler A."/>
            <person name="Kuo A."/>
            <person name="Nagy L.G."/>
            <person name="Floudas D."/>
            <person name="Copeland A."/>
            <person name="Barry K.W."/>
            <person name="Cichocki N."/>
            <person name="Veneault-Fourrey C."/>
            <person name="LaButti K."/>
            <person name="Lindquist E.A."/>
            <person name="Lipzen A."/>
            <person name="Lundell T."/>
            <person name="Morin E."/>
            <person name="Murat C."/>
            <person name="Riley R."/>
            <person name="Ohm R."/>
            <person name="Sun H."/>
            <person name="Tunlid A."/>
            <person name="Henrissat B."/>
            <person name="Grigoriev I.V."/>
            <person name="Hibbett D.S."/>
            <person name="Martin F."/>
        </authorList>
    </citation>
    <scope>NUCLEOTIDE SEQUENCE [LARGE SCALE GENOMIC DNA]</scope>
    <source>
        <strain evidence="2">Marx 270</strain>
    </source>
</reference>
<keyword evidence="2" id="KW-1185">Reference proteome</keyword>